<protein>
    <submittedName>
        <fullName evidence="1">Uncharacterized protein</fullName>
    </submittedName>
</protein>
<proteinExistence type="predicted"/>
<reference evidence="1 2" key="1">
    <citation type="submission" date="2014-10" db="EMBL/GenBank/DDBJ databases">
        <title>Draft genome sequence of Pseudomonas chlororaphis EA105.</title>
        <authorList>
            <person name="McCully L.M."/>
            <person name="Bitzer A.S."/>
            <person name="Spence C."/>
            <person name="Bais H."/>
            <person name="Silby M.W."/>
        </authorList>
    </citation>
    <scope>NUCLEOTIDE SEQUENCE [LARGE SCALE GENOMIC DNA]</scope>
    <source>
        <strain evidence="1 2">EA105</strain>
    </source>
</reference>
<evidence type="ECO:0000313" key="2">
    <source>
        <dbReference type="Proteomes" id="UP000030564"/>
    </source>
</evidence>
<evidence type="ECO:0000313" key="1">
    <source>
        <dbReference type="EMBL" id="KHA74918.1"/>
    </source>
</evidence>
<dbReference type="OrthoDB" id="6905068at2"/>
<dbReference type="EMBL" id="JSFK01000001">
    <property type="protein sequence ID" value="KHA74918.1"/>
    <property type="molecule type" value="Genomic_DNA"/>
</dbReference>
<dbReference type="PATRIC" id="fig|587753.9.peg.240"/>
<name>A0A0A6DGD4_9PSED</name>
<accession>A0A0A6DGD4</accession>
<organism evidence="1 2">
    <name type="scientific">Pseudomonas chlororaphis</name>
    <dbReference type="NCBI Taxonomy" id="587753"/>
    <lineage>
        <taxon>Bacteria</taxon>
        <taxon>Pseudomonadati</taxon>
        <taxon>Pseudomonadota</taxon>
        <taxon>Gammaproteobacteria</taxon>
        <taxon>Pseudomonadales</taxon>
        <taxon>Pseudomonadaceae</taxon>
        <taxon>Pseudomonas</taxon>
    </lineage>
</organism>
<comment type="caution">
    <text evidence="1">The sequence shown here is derived from an EMBL/GenBank/DDBJ whole genome shotgun (WGS) entry which is preliminary data.</text>
</comment>
<gene>
    <name evidence="1" type="ORF">NZ35_01195</name>
</gene>
<sequence length="154" mass="17273">MSIKDLELDKLKKSGEGTVIAKLNKDYVTDKFEGKPDHFITDNKIVALKATYQKSSTTSFTINLTFDANIKLGRNEFSTEHFPSPFRFSYTSGSHTKGYTSAKNAGFIVVEEFNIAKGIFKAAFNFSFVDFDTNELHQVHDGQIDVEGLETIEV</sequence>
<dbReference type="AlphaFoldDB" id="A0A0A6DGD4"/>
<dbReference type="Proteomes" id="UP000030564">
    <property type="component" value="Unassembled WGS sequence"/>
</dbReference>